<protein>
    <recommendedName>
        <fullName evidence="3">C2H2-type domain-containing protein</fullName>
    </recommendedName>
</protein>
<sequence>LHQSVYGFSSSAPIEGPSSQDGHRGPTGCQYCALQFNSKSLLNRHMKEQHPELPMSYPYICAECGRGFFSQSGL</sequence>
<feature type="region of interest" description="Disordered" evidence="2">
    <location>
        <begin position="1"/>
        <end position="26"/>
    </location>
</feature>
<gene>
    <name evidence="4" type="primary">ORF30579</name>
</gene>
<feature type="non-terminal residue" evidence="4">
    <location>
        <position position="1"/>
    </location>
</feature>
<dbReference type="PROSITE" id="PS50157">
    <property type="entry name" value="ZINC_FINGER_C2H2_2"/>
    <property type="match status" value="1"/>
</dbReference>
<keyword evidence="1" id="KW-0479">Metal-binding</keyword>
<evidence type="ECO:0000259" key="3">
    <source>
        <dbReference type="PROSITE" id="PS50157"/>
    </source>
</evidence>
<feature type="domain" description="C2H2-type" evidence="3">
    <location>
        <begin position="27"/>
        <end position="54"/>
    </location>
</feature>
<dbReference type="Pfam" id="PF13894">
    <property type="entry name" value="zf-C2H2_4"/>
    <property type="match status" value="1"/>
</dbReference>
<feature type="non-terminal residue" evidence="4">
    <location>
        <position position="74"/>
    </location>
</feature>
<dbReference type="SUPFAM" id="SSF57667">
    <property type="entry name" value="beta-beta-alpha zinc fingers"/>
    <property type="match status" value="1"/>
</dbReference>
<dbReference type="InterPro" id="IPR013087">
    <property type="entry name" value="Znf_C2H2_type"/>
</dbReference>
<evidence type="ECO:0000313" key="4">
    <source>
        <dbReference type="EMBL" id="CEK57591.1"/>
    </source>
</evidence>
<evidence type="ECO:0000256" key="1">
    <source>
        <dbReference type="PROSITE-ProRule" id="PRU00042"/>
    </source>
</evidence>
<reference evidence="4" key="1">
    <citation type="submission" date="2014-12" db="EMBL/GenBank/DDBJ databases">
        <title>Insight into the proteome of Arion vulgaris.</title>
        <authorList>
            <person name="Aradska J."/>
            <person name="Bulat T."/>
            <person name="Smidak R."/>
            <person name="Sarate P."/>
            <person name="Gangsoo J."/>
            <person name="Sialana F."/>
            <person name="Bilban M."/>
            <person name="Lubec G."/>
        </authorList>
    </citation>
    <scope>NUCLEOTIDE SEQUENCE</scope>
    <source>
        <tissue evidence="4">Skin</tissue>
    </source>
</reference>
<dbReference type="GO" id="GO:0008270">
    <property type="term" value="F:zinc ion binding"/>
    <property type="evidence" value="ECO:0007669"/>
    <property type="project" value="UniProtKB-KW"/>
</dbReference>
<dbReference type="EMBL" id="HACG01010726">
    <property type="protein sequence ID" value="CEK57591.1"/>
    <property type="molecule type" value="Transcribed_RNA"/>
</dbReference>
<evidence type="ECO:0000256" key="2">
    <source>
        <dbReference type="SAM" id="MobiDB-lite"/>
    </source>
</evidence>
<dbReference type="AlphaFoldDB" id="A0A0B6YP92"/>
<dbReference type="Gene3D" id="3.30.160.60">
    <property type="entry name" value="Classic Zinc Finger"/>
    <property type="match status" value="1"/>
</dbReference>
<name>A0A0B6YP92_9EUPU</name>
<keyword evidence="1" id="KW-0863">Zinc-finger</keyword>
<keyword evidence="1" id="KW-0862">Zinc</keyword>
<dbReference type="InterPro" id="IPR036236">
    <property type="entry name" value="Znf_C2H2_sf"/>
</dbReference>
<dbReference type="PROSITE" id="PS00028">
    <property type="entry name" value="ZINC_FINGER_C2H2_1"/>
    <property type="match status" value="1"/>
</dbReference>
<feature type="compositionally biased region" description="Polar residues" evidence="2">
    <location>
        <begin position="1"/>
        <end position="20"/>
    </location>
</feature>
<accession>A0A0B6YP92</accession>
<organism evidence="4">
    <name type="scientific">Arion vulgaris</name>
    <dbReference type="NCBI Taxonomy" id="1028688"/>
    <lineage>
        <taxon>Eukaryota</taxon>
        <taxon>Metazoa</taxon>
        <taxon>Spiralia</taxon>
        <taxon>Lophotrochozoa</taxon>
        <taxon>Mollusca</taxon>
        <taxon>Gastropoda</taxon>
        <taxon>Heterobranchia</taxon>
        <taxon>Euthyneura</taxon>
        <taxon>Panpulmonata</taxon>
        <taxon>Eupulmonata</taxon>
        <taxon>Stylommatophora</taxon>
        <taxon>Helicina</taxon>
        <taxon>Arionoidea</taxon>
        <taxon>Arionidae</taxon>
        <taxon>Arion</taxon>
    </lineage>
</organism>
<proteinExistence type="predicted"/>